<sequence length="168" mass="17799">MNGVTYSTSVLPPRPIATRCRYVATVLILACGPAVSWAGELQGDNDTIAVAYTTVSHQSSSYSNNDHHGLADRVAFDSGNDFGGNSGEERLPDTFRSLEMNTSIDSGTLSQVRGRYTPSSELESGSADGVILWDEGHTGQQGGSSKGSNHSMGQGNIQKNSITTQSQR</sequence>
<dbReference type="STRING" id="574349.SAMN05443545_103245"/>
<dbReference type="EMBL" id="FNNI01000003">
    <property type="protein sequence ID" value="SDW94051.1"/>
    <property type="molecule type" value="Genomic_DNA"/>
</dbReference>
<feature type="compositionally biased region" description="Polar residues" evidence="1">
    <location>
        <begin position="146"/>
        <end position="168"/>
    </location>
</feature>
<name>A0A1H2XMD2_9GAMM</name>
<dbReference type="Proteomes" id="UP000198500">
    <property type="component" value="Unassembled WGS sequence"/>
</dbReference>
<keyword evidence="4" id="KW-1185">Reference proteome</keyword>
<dbReference type="RefSeq" id="WP_092568824.1">
    <property type="nucleotide sequence ID" value="NZ_BMXH01000004.1"/>
</dbReference>
<keyword evidence="2" id="KW-0732">Signal</keyword>
<dbReference type="AlphaFoldDB" id="A0A1H2XMD2"/>
<organism evidence="3 4">
    <name type="scientific">Aidingimonas halophila</name>
    <dbReference type="NCBI Taxonomy" id="574349"/>
    <lineage>
        <taxon>Bacteria</taxon>
        <taxon>Pseudomonadati</taxon>
        <taxon>Pseudomonadota</taxon>
        <taxon>Gammaproteobacteria</taxon>
        <taxon>Oceanospirillales</taxon>
        <taxon>Halomonadaceae</taxon>
        <taxon>Aidingimonas</taxon>
    </lineage>
</organism>
<feature type="chain" id="PRO_5011439000" evidence="2">
    <location>
        <begin position="39"/>
        <end position="168"/>
    </location>
</feature>
<gene>
    <name evidence="3" type="ORF">SAMN05443545_103245</name>
</gene>
<protein>
    <submittedName>
        <fullName evidence="3">Uncharacterized protein</fullName>
    </submittedName>
</protein>
<evidence type="ECO:0000313" key="3">
    <source>
        <dbReference type="EMBL" id="SDW94051.1"/>
    </source>
</evidence>
<evidence type="ECO:0000313" key="4">
    <source>
        <dbReference type="Proteomes" id="UP000198500"/>
    </source>
</evidence>
<feature type="signal peptide" evidence="2">
    <location>
        <begin position="1"/>
        <end position="38"/>
    </location>
</feature>
<evidence type="ECO:0000256" key="1">
    <source>
        <dbReference type="SAM" id="MobiDB-lite"/>
    </source>
</evidence>
<reference evidence="3 4" key="1">
    <citation type="submission" date="2016-10" db="EMBL/GenBank/DDBJ databases">
        <authorList>
            <person name="de Groot N.N."/>
        </authorList>
    </citation>
    <scope>NUCLEOTIDE SEQUENCE [LARGE SCALE GENOMIC DNA]</scope>
    <source>
        <strain evidence="3 4">DSM 19219</strain>
    </source>
</reference>
<feature type="region of interest" description="Disordered" evidence="1">
    <location>
        <begin position="109"/>
        <end position="168"/>
    </location>
</feature>
<accession>A0A1H2XMD2</accession>
<evidence type="ECO:0000256" key="2">
    <source>
        <dbReference type="SAM" id="SignalP"/>
    </source>
</evidence>
<proteinExistence type="predicted"/>
<feature type="compositionally biased region" description="Polar residues" evidence="1">
    <location>
        <begin position="109"/>
        <end position="123"/>
    </location>
</feature>